<sequence>MATLQGSPSEASSISATSKGVSPKAVEVQKEKNIQESTMEGNNDVKVEQQNQTSNSKSTMMFDFVKLSGKEDDSIRGSSSMVLDLFNTKNVKDISCSSQNNLVDHGKDESKEGKTSSEGNNKVFTCQYCKREFSSSQALGGHQNAHKQERALAKRRQGIDVGPFGHPHYPYYPYTPQPYYGSYNRSSLGVRMDSMIHKPNSYPWTSPSFRFGNGWARQDNILNPSPLDKLRAEGLQGNSGFFGNLLGVGAGAGASASASASAGAGATLRVENDRGTIGHIPFLGESSSNVATRSNSAPALNVIADQRPNDQEEALANAESSEIDLSLKL</sequence>
<evidence type="ECO:0000313" key="9">
    <source>
        <dbReference type="EMBL" id="KAK7271526.1"/>
    </source>
</evidence>
<protein>
    <recommendedName>
        <fullName evidence="8">C2H2-type domain-containing protein</fullName>
    </recommendedName>
</protein>
<keyword evidence="4" id="KW-0862">Zinc</keyword>
<gene>
    <name evidence="9" type="ORF">RJT34_27500</name>
</gene>
<evidence type="ECO:0000256" key="4">
    <source>
        <dbReference type="ARBA" id="ARBA00022833"/>
    </source>
</evidence>
<dbReference type="SUPFAM" id="SSF57667">
    <property type="entry name" value="beta-beta-alpha zinc fingers"/>
    <property type="match status" value="1"/>
</dbReference>
<dbReference type="InterPro" id="IPR036236">
    <property type="entry name" value="Znf_C2H2_sf"/>
</dbReference>
<evidence type="ECO:0000256" key="1">
    <source>
        <dbReference type="ARBA" id="ARBA00004123"/>
    </source>
</evidence>
<evidence type="ECO:0000256" key="2">
    <source>
        <dbReference type="ARBA" id="ARBA00022723"/>
    </source>
</evidence>
<feature type="domain" description="C2H2-type" evidence="8">
    <location>
        <begin position="124"/>
        <end position="151"/>
    </location>
</feature>
<keyword evidence="5" id="KW-0539">Nucleus</keyword>
<evidence type="ECO:0000313" key="10">
    <source>
        <dbReference type="Proteomes" id="UP001359559"/>
    </source>
</evidence>
<dbReference type="GO" id="GO:0005634">
    <property type="term" value="C:nucleus"/>
    <property type="evidence" value="ECO:0007669"/>
    <property type="project" value="UniProtKB-SubCell"/>
</dbReference>
<keyword evidence="2" id="KW-0479">Metal-binding</keyword>
<dbReference type="PANTHER" id="PTHR47287">
    <property type="entry name" value="C2H2 AND C2HC ZINC FINGERS SUPERFAMILY PROTEIN"/>
    <property type="match status" value="1"/>
</dbReference>
<dbReference type="PROSITE" id="PS50157">
    <property type="entry name" value="ZINC_FINGER_C2H2_2"/>
    <property type="match status" value="1"/>
</dbReference>
<feature type="region of interest" description="Disordered" evidence="7">
    <location>
        <begin position="98"/>
        <end position="118"/>
    </location>
</feature>
<dbReference type="InterPro" id="IPR044246">
    <property type="entry name" value="ZFP3-like"/>
</dbReference>
<evidence type="ECO:0000259" key="8">
    <source>
        <dbReference type="PROSITE" id="PS50157"/>
    </source>
</evidence>
<dbReference type="Pfam" id="PF13912">
    <property type="entry name" value="zf-C2H2_6"/>
    <property type="match status" value="1"/>
</dbReference>
<dbReference type="GO" id="GO:0008270">
    <property type="term" value="F:zinc ion binding"/>
    <property type="evidence" value="ECO:0007669"/>
    <property type="project" value="UniProtKB-KW"/>
</dbReference>
<dbReference type="Proteomes" id="UP001359559">
    <property type="component" value="Unassembled WGS sequence"/>
</dbReference>
<keyword evidence="10" id="KW-1185">Reference proteome</keyword>
<dbReference type="PROSITE" id="PS00028">
    <property type="entry name" value="ZINC_FINGER_C2H2_1"/>
    <property type="match status" value="1"/>
</dbReference>
<evidence type="ECO:0000256" key="5">
    <source>
        <dbReference type="ARBA" id="ARBA00023242"/>
    </source>
</evidence>
<dbReference type="GO" id="GO:0009788">
    <property type="term" value="P:negative regulation of abscisic acid-activated signaling pathway"/>
    <property type="evidence" value="ECO:0007669"/>
    <property type="project" value="InterPro"/>
</dbReference>
<keyword evidence="3 6" id="KW-0863">Zinc-finger</keyword>
<feature type="compositionally biased region" description="Low complexity" evidence="7">
    <location>
        <begin position="7"/>
        <end position="18"/>
    </location>
</feature>
<reference evidence="9 10" key="1">
    <citation type="submission" date="2024-01" db="EMBL/GenBank/DDBJ databases">
        <title>The genomes of 5 underutilized Papilionoideae crops provide insights into root nodulation and disease resistance.</title>
        <authorList>
            <person name="Yuan L."/>
        </authorList>
    </citation>
    <scope>NUCLEOTIDE SEQUENCE [LARGE SCALE GENOMIC DNA]</scope>
    <source>
        <strain evidence="9">LY-2023</strain>
        <tissue evidence="9">Leaf</tissue>
    </source>
</reference>
<dbReference type="Gene3D" id="3.30.160.60">
    <property type="entry name" value="Classic Zinc Finger"/>
    <property type="match status" value="1"/>
</dbReference>
<feature type="compositionally biased region" description="Basic and acidic residues" evidence="7">
    <location>
        <begin position="104"/>
        <end position="115"/>
    </location>
</feature>
<feature type="compositionally biased region" description="Polar residues" evidence="7">
    <location>
        <begin position="48"/>
        <end position="58"/>
    </location>
</feature>
<comment type="caution">
    <text evidence="9">The sequence shown here is derived from an EMBL/GenBank/DDBJ whole genome shotgun (WGS) entry which is preliminary data.</text>
</comment>
<dbReference type="PANTHER" id="PTHR47287:SF9">
    <property type="entry name" value="ZINC FINGER PROTEIN 4-LIKE"/>
    <property type="match status" value="1"/>
</dbReference>
<evidence type="ECO:0000256" key="6">
    <source>
        <dbReference type="PROSITE-ProRule" id="PRU00042"/>
    </source>
</evidence>
<dbReference type="EMBL" id="JAYKXN010000007">
    <property type="protein sequence ID" value="KAK7271526.1"/>
    <property type="molecule type" value="Genomic_DNA"/>
</dbReference>
<dbReference type="InterPro" id="IPR013087">
    <property type="entry name" value="Znf_C2H2_type"/>
</dbReference>
<evidence type="ECO:0000256" key="3">
    <source>
        <dbReference type="ARBA" id="ARBA00022771"/>
    </source>
</evidence>
<dbReference type="AlphaFoldDB" id="A0AAN9IGC9"/>
<proteinExistence type="predicted"/>
<evidence type="ECO:0000256" key="7">
    <source>
        <dbReference type="SAM" id="MobiDB-lite"/>
    </source>
</evidence>
<feature type="region of interest" description="Disordered" evidence="7">
    <location>
        <begin position="1"/>
        <end position="58"/>
    </location>
</feature>
<name>A0AAN9IGC9_CLITE</name>
<comment type="subcellular location">
    <subcellularLocation>
        <location evidence="1">Nucleus</location>
    </subcellularLocation>
</comment>
<accession>A0AAN9IGC9</accession>
<organism evidence="9 10">
    <name type="scientific">Clitoria ternatea</name>
    <name type="common">Butterfly pea</name>
    <dbReference type="NCBI Taxonomy" id="43366"/>
    <lineage>
        <taxon>Eukaryota</taxon>
        <taxon>Viridiplantae</taxon>
        <taxon>Streptophyta</taxon>
        <taxon>Embryophyta</taxon>
        <taxon>Tracheophyta</taxon>
        <taxon>Spermatophyta</taxon>
        <taxon>Magnoliopsida</taxon>
        <taxon>eudicotyledons</taxon>
        <taxon>Gunneridae</taxon>
        <taxon>Pentapetalae</taxon>
        <taxon>rosids</taxon>
        <taxon>fabids</taxon>
        <taxon>Fabales</taxon>
        <taxon>Fabaceae</taxon>
        <taxon>Papilionoideae</taxon>
        <taxon>50 kb inversion clade</taxon>
        <taxon>NPAAA clade</taxon>
        <taxon>indigoferoid/millettioid clade</taxon>
        <taxon>Phaseoleae</taxon>
        <taxon>Clitoria</taxon>
    </lineage>
</organism>